<dbReference type="GO" id="GO:0016787">
    <property type="term" value="F:hydrolase activity"/>
    <property type="evidence" value="ECO:0007669"/>
    <property type="project" value="UniProtKB-KW"/>
</dbReference>
<sequence>MLPYSIQGQGETTFVLMHYLGGSHRTWFPTLPYLDRDYRCVAINTPGFGDAAQAEGYDVAAMARQVDETIRALQLRKVILVGHSMTGKVALALAAQQPDYLTRLVLVAPSPPGPQPMSEQDRQAQAAYQGTRQEAEAFVDGACSARLPDALREVAIADAQSASLTAWHAWPLYGSREAWGDRIGRLTLPALMVLGSEDGNVPGVEAQRDIMRTHLPQGELEIIEGAGHLMPMQTPQALAERMLAFARRRF</sequence>
<dbReference type="PANTHER" id="PTHR43798">
    <property type="entry name" value="MONOACYLGLYCEROL LIPASE"/>
    <property type="match status" value="1"/>
</dbReference>
<reference evidence="3 4" key="1">
    <citation type="submission" date="2018-10" db="EMBL/GenBank/DDBJ databases">
        <title>Genome Sequencing of Pantoea dispersa DSM 32899.</title>
        <authorList>
            <person name="Nawrath M."/>
            <person name="Ottenheim C."/>
            <person name="Wilm A."/>
            <person name="Zimmermann W."/>
            <person name="Wu J.C."/>
        </authorList>
    </citation>
    <scope>NUCLEOTIDE SEQUENCE [LARGE SCALE GENOMIC DNA]</scope>
    <source>
        <strain evidence="3 4">DSM 32899</strain>
    </source>
</reference>
<protein>
    <submittedName>
        <fullName evidence="3">Alpha/beta hydrolase</fullName>
    </submittedName>
</protein>
<dbReference type="Proteomes" id="UP000319411">
    <property type="component" value="Chromosome"/>
</dbReference>
<keyword evidence="4" id="KW-1185">Reference proteome</keyword>
<feature type="domain" description="AB hydrolase-1" evidence="2">
    <location>
        <begin position="15"/>
        <end position="240"/>
    </location>
</feature>
<proteinExistence type="predicted"/>
<dbReference type="PANTHER" id="PTHR43798:SF31">
    <property type="entry name" value="AB HYDROLASE SUPERFAMILY PROTEIN YCLE"/>
    <property type="match status" value="1"/>
</dbReference>
<dbReference type="Pfam" id="PF12697">
    <property type="entry name" value="Abhydrolase_6"/>
    <property type="match status" value="1"/>
</dbReference>
<dbReference type="GO" id="GO:0016020">
    <property type="term" value="C:membrane"/>
    <property type="evidence" value="ECO:0007669"/>
    <property type="project" value="TreeGrafter"/>
</dbReference>
<dbReference type="InterPro" id="IPR000073">
    <property type="entry name" value="AB_hydrolase_1"/>
</dbReference>
<accession>A0A518XDP6</accession>
<dbReference type="AlphaFoldDB" id="A0A518XDP6"/>
<evidence type="ECO:0000259" key="2">
    <source>
        <dbReference type="Pfam" id="PF12697"/>
    </source>
</evidence>
<dbReference type="InterPro" id="IPR050266">
    <property type="entry name" value="AB_hydrolase_sf"/>
</dbReference>
<keyword evidence="1 3" id="KW-0378">Hydrolase</keyword>
<dbReference type="EMBL" id="CP032702">
    <property type="protein sequence ID" value="QDY42323.1"/>
    <property type="molecule type" value="Genomic_DNA"/>
</dbReference>
<gene>
    <name evidence="3" type="ORF">D8B20_10665</name>
</gene>
<dbReference type="KEGG" id="pdis:D8B20_10665"/>
<name>A0A518XDP6_9GAMM</name>
<dbReference type="PRINTS" id="PR00111">
    <property type="entry name" value="ABHYDROLASE"/>
</dbReference>
<dbReference type="OrthoDB" id="9780765at2"/>
<evidence type="ECO:0000256" key="1">
    <source>
        <dbReference type="ARBA" id="ARBA00022801"/>
    </source>
</evidence>
<organism evidence="3 4">
    <name type="scientific">Candidatus Pantoea soli</name>
    <dbReference type="NCBI Taxonomy" id="3098669"/>
    <lineage>
        <taxon>Bacteria</taxon>
        <taxon>Pseudomonadati</taxon>
        <taxon>Pseudomonadota</taxon>
        <taxon>Gammaproteobacteria</taxon>
        <taxon>Enterobacterales</taxon>
        <taxon>Erwiniaceae</taxon>
        <taxon>Pantoea</taxon>
    </lineage>
</organism>
<dbReference type="InterPro" id="IPR029058">
    <property type="entry name" value="AB_hydrolase_fold"/>
</dbReference>
<evidence type="ECO:0000313" key="3">
    <source>
        <dbReference type="EMBL" id="QDY42323.1"/>
    </source>
</evidence>
<dbReference type="SUPFAM" id="SSF53474">
    <property type="entry name" value="alpha/beta-Hydrolases"/>
    <property type="match status" value="1"/>
</dbReference>
<evidence type="ECO:0000313" key="4">
    <source>
        <dbReference type="Proteomes" id="UP000319411"/>
    </source>
</evidence>
<dbReference type="RefSeq" id="WP_145888847.1">
    <property type="nucleotide sequence ID" value="NZ_CP032702.1"/>
</dbReference>
<dbReference type="Gene3D" id="3.40.50.1820">
    <property type="entry name" value="alpha/beta hydrolase"/>
    <property type="match status" value="1"/>
</dbReference>